<organism evidence="9 10">
    <name type="scientific">Ambrosiozyma monospora</name>
    <name type="common">Yeast</name>
    <name type="synonym">Endomycopsis monosporus</name>
    <dbReference type="NCBI Taxonomy" id="43982"/>
    <lineage>
        <taxon>Eukaryota</taxon>
        <taxon>Fungi</taxon>
        <taxon>Dikarya</taxon>
        <taxon>Ascomycota</taxon>
        <taxon>Saccharomycotina</taxon>
        <taxon>Pichiomycetes</taxon>
        <taxon>Pichiales</taxon>
        <taxon>Pichiaceae</taxon>
        <taxon>Ambrosiozyma</taxon>
    </lineage>
</organism>
<keyword evidence="10" id="KW-1185">Reference proteome</keyword>
<dbReference type="AlphaFoldDB" id="A0A9W6YUU6"/>
<evidence type="ECO:0000313" key="10">
    <source>
        <dbReference type="Proteomes" id="UP001165063"/>
    </source>
</evidence>
<evidence type="ECO:0000256" key="1">
    <source>
        <dbReference type="ARBA" id="ARBA00004651"/>
    </source>
</evidence>
<keyword evidence="5 7" id="KW-0472">Membrane</keyword>
<evidence type="ECO:0000256" key="2">
    <source>
        <dbReference type="ARBA" id="ARBA00022475"/>
    </source>
</evidence>
<dbReference type="GO" id="GO:0005886">
    <property type="term" value="C:plasma membrane"/>
    <property type="evidence" value="ECO:0007669"/>
    <property type="project" value="UniProtKB-SubCell"/>
</dbReference>
<feature type="transmembrane region" description="Helical" evidence="7">
    <location>
        <begin position="185"/>
        <end position="210"/>
    </location>
</feature>
<proteinExistence type="predicted"/>
<evidence type="ECO:0000256" key="6">
    <source>
        <dbReference type="SAM" id="MobiDB-lite"/>
    </source>
</evidence>
<evidence type="ECO:0000256" key="4">
    <source>
        <dbReference type="ARBA" id="ARBA00022989"/>
    </source>
</evidence>
<name>A0A9W6YUU6_AMBMO</name>
<dbReference type="PANTHER" id="PTHR34187:SF2">
    <property type="entry name" value="DUF202 DOMAIN-CONTAINING PROTEIN"/>
    <property type="match status" value="1"/>
</dbReference>
<evidence type="ECO:0000256" key="7">
    <source>
        <dbReference type="SAM" id="Phobius"/>
    </source>
</evidence>
<feature type="region of interest" description="Disordered" evidence="6">
    <location>
        <begin position="1"/>
        <end position="103"/>
    </location>
</feature>
<evidence type="ECO:0000256" key="5">
    <source>
        <dbReference type="ARBA" id="ARBA00023136"/>
    </source>
</evidence>
<evidence type="ECO:0000313" key="9">
    <source>
        <dbReference type="EMBL" id="GMG21623.1"/>
    </source>
</evidence>
<feature type="compositionally biased region" description="Basic residues" evidence="6">
    <location>
        <begin position="85"/>
        <end position="95"/>
    </location>
</feature>
<feature type="domain" description="DUF202" evidence="8">
    <location>
        <begin position="124"/>
        <end position="211"/>
    </location>
</feature>
<keyword evidence="4 7" id="KW-1133">Transmembrane helix</keyword>
<keyword evidence="3 7" id="KW-0812">Transmembrane</keyword>
<feature type="compositionally biased region" description="Polar residues" evidence="6">
    <location>
        <begin position="58"/>
        <end position="81"/>
    </location>
</feature>
<evidence type="ECO:0000259" key="8">
    <source>
        <dbReference type="Pfam" id="PF02656"/>
    </source>
</evidence>
<feature type="transmembrane region" description="Helical" evidence="7">
    <location>
        <begin position="133"/>
        <end position="155"/>
    </location>
</feature>
<dbReference type="EMBL" id="BSXU01000737">
    <property type="protein sequence ID" value="GMG21623.1"/>
    <property type="molecule type" value="Genomic_DNA"/>
</dbReference>
<evidence type="ECO:0000256" key="3">
    <source>
        <dbReference type="ARBA" id="ARBA00022692"/>
    </source>
</evidence>
<protein>
    <submittedName>
        <fullName evidence="9">Unnamed protein product</fullName>
    </submittedName>
</protein>
<dbReference type="Pfam" id="PF02656">
    <property type="entry name" value="DUF202"/>
    <property type="match status" value="1"/>
</dbReference>
<reference evidence="9" key="1">
    <citation type="submission" date="2023-04" db="EMBL/GenBank/DDBJ databases">
        <title>Ambrosiozyma monospora NBRC 1965.</title>
        <authorList>
            <person name="Ichikawa N."/>
            <person name="Sato H."/>
            <person name="Tonouchi N."/>
        </authorList>
    </citation>
    <scope>NUCLEOTIDE SEQUENCE</scope>
    <source>
        <strain evidence="9">NBRC 1965</strain>
    </source>
</reference>
<comment type="caution">
    <text evidence="9">The sequence shown here is derived from an EMBL/GenBank/DDBJ whole genome shotgun (WGS) entry which is preliminary data.</text>
</comment>
<accession>A0A9W6YUU6</accession>
<feature type="compositionally biased region" description="Acidic residues" evidence="6">
    <location>
        <begin position="33"/>
        <end position="56"/>
    </location>
</feature>
<comment type="subcellular location">
    <subcellularLocation>
        <location evidence="1">Cell membrane</location>
        <topology evidence="1">Multi-pass membrane protein</topology>
    </subcellularLocation>
</comment>
<sequence>MSSFIRSSGQLASETELTITRRQSASVIPAVETSDENQTEDDEDVDDDDDDDDDDSPSLVNFNSAIETATTKPIPTSNSNFKTQPKMKTKMKTKTARGNTNTNSSTGFRFRFGYLTANINSIMRDQLANERSFLAYVRATMTLLVCGLTIVQLHLKIMIEYTIDSNGLESKLQLLQNKFLMFEKFVHPLALIMCSVGIYCLFVGLIRYFINLNHLYNCNNFVSGKVEYFGLFGVFFAVC</sequence>
<dbReference type="Proteomes" id="UP001165063">
    <property type="component" value="Unassembled WGS sequence"/>
</dbReference>
<dbReference type="PANTHER" id="PTHR34187">
    <property type="entry name" value="FGR18P"/>
    <property type="match status" value="1"/>
</dbReference>
<dbReference type="InterPro" id="IPR003807">
    <property type="entry name" value="DUF202"/>
</dbReference>
<feature type="compositionally biased region" description="Polar residues" evidence="6">
    <location>
        <begin position="1"/>
        <end position="26"/>
    </location>
</feature>
<dbReference type="InterPro" id="IPR052053">
    <property type="entry name" value="IM_YidH-like"/>
</dbReference>
<gene>
    <name evidence="9" type="ORF">Amon01_000214100</name>
</gene>
<dbReference type="OrthoDB" id="199599at2759"/>
<keyword evidence="2" id="KW-1003">Cell membrane</keyword>